<dbReference type="GO" id="GO:0030246">
    <property type="term" value="F:carbohydrate binding"/>
    <property type="evidence" value="ECO:0007669"/>
    <property type="project" value="UniProtKB-KW"/>
</dbReference>
<dbReference type="SUPFAM" id="SSF49899">
    <property type="entry name" value="Concanavalin A-like lectins/glucanases"/>
    <property type="match status" value="1"/>
</dbReference>
<protein>
    <recommendedName>
        <fullName evidence="2">Legume lectin domain-containing protein</fullName>
    </recommendedName>
</protein>
<dbReference type="InterPro" id="IPR056573">
    <property type="entry name" value="Lectin_L-type_dom"/>
</dbReference>
<dbReference type="InterPro" id="IPR001220">
    <property type="entry name" value="Legume_lectin_dom"/>
</dbReference>
<reference evidence="3 4" key="1">
    <citation type="submission" date="2019-06" db="EMBL/GenBank/DDBJ databases">
        <title>Genomics analysis of Aphanomyces spp. identifies a new class of oomycete effector associated with host adaptation.</title>
        <authorList>
            <person name="Gaulin E."/>
        </authorList>
    </citation>
    <scope>NUCLEOTIDE SEQUENCE [LARGE SCALE GENOMIC DNA]</scope>
    <source>
        <strain evidence="3 4">E</strain>
    </source>
</reference>
<name>A0A6A5A2S9_APHAT</name>
<comment type="caution">
    <text evidence="3">The sequence shown here is derived from an EMBL/GenBank/DDBJ whole genome shotgun (WGS) entry which is preliminary data.</text>
</comment>
<evidence type="ECO:0000259" key="2">
    <source>
        <dbReference type="Pfam" id="PF00139"/>
    </source>
</evidence>
<organism evidence="3 4">
    <name type="scientific">Aphanomyces astaci</name>
    <name type="common">Crayfish plague agent</name>
    <dbReference type="NCBI Taxonomy" id="112090"/>
    <lineage>
        <taxon>Eukaryota</taxon>
        <taxon>Sar</taxon>
        <taxon>Stramenopiles</taxon>
        <taxon>Oomycota</taxon>
        <taxon>Saprolegniomycetes</taxon>
        <taxon>Saprolegniales</taxon>
        <taxon>Verrucalvaceae</taxon>
        <taxon>Aphanomyces</taxon>
    </lineage>
</organism>
<gene>
    <name evidence="3" type="ORF">AaE_007320</name>
</gene>
<evidence type="ECO:0000313" key="3">
    <source>
        <dbReference type="EMBL" id="KAF0748540.1"/>
    </source>
</evidence>
<dbReference type="InterPro" id="IPR051136">
    <property type="entry name" value="Intracellular_Lectin-GPT"/>
</dbReference>
<keyword evidence="1" id="KW-0430">Lectin</keyword>
<dbReference type="Pfam" id="PF00139">
    <property type="entry name" value="Lectin_legB"/>
    <property type="match status" value="1"/>
</dbReference>
<feature type="domain" description="Legume lectin" evidence="2">
    <location>
        <begin position="314"/>
        <end position="368"/>
    </location>
</feature>
<dbReference type="InterPro" id="IPR013320">
    <property type="entry name" value="ConA-like_dom_sf"/>
</dbReference>
<proteinExistence type="predicted"/>
<dbReference type="PANTHER" id="PTHR12223">
    <property type="entry name" value="VESICULAR MANNOSE-BINDING LECTIN"/>
    <property type="match status" value="1"/>
</dbReference>
<accession>A0A6A5A2S9</accession>
<dbReference type="EMBL" id="VJMI01013123">
    <property type="protein sequence ID" value="KAF0748540.1"/>
    <property type="molecule type" value="Genomic_DNA"/>
</dbReference>
<dbReference type="PANTHER" id="PTHR12223:SF19">
    <property type="entry name" value="LEGUME LECTIN DOMAIN-CONTAINING PROTEIN"/>
    <property type="match status" value="1"/>
</dbReference>
<dbReference type="Gene3D" id="2.60.120.200">
    <property type="match status" value="1"/>
</dbReference>
<dbReference type="VEuPathDB" id="FungiDB:H257_01295"/>
<evidence type="ECO:0000256" key="1">
    <source>
        <dbReference type="ARBA" id="ARBA00022734"/>
    </source>
</evidence>
<evidence type="ECO:0000313" key="4">
    <source>
        <dbReference type="Proteomes" id="UP000469452"/>
    </source>
</evidence>
<dbReference type="Proteomes" id="UP000469452">
    <property type="component" value="Unassembled WGS sequence"/>
</dbReference>
<dbReference type="CDD" id="cd01951">
    <property type="entry name" value="lectin_L-type"/>
    <property type="match status" value="1"/>
</dbReference>
<dbReference type="AlphaFoldDB" id="A0A6A5A2S9"/>
<sequence length="431" mass="46816">MNASYWILRRHNIRMRRSIRHAVAVATLLPTATQGVFFYADFNETLGLTLNGNSATSNCIFKPMNTYGVNYADGDVLEAQLDVIQSHSLDRVTLDTTETSTPASTGRIASTTAMFGHRDTYQPSSQRECPVRLRLTASQPHQASSVWYNDPLNVLDGFETRFTFQISDHAKRCYDVKTPNFGLSTYQSCVVHGGDGFAFVVHGDPNATVALGGSGQALGWSDIAPALAVVFHTRPNGALLVDHVSLHMSSSMPGSPPLVLSVPTPVDIADGGIHIAKVRYYNTIPQQYFAAMSATPDVVPFLKDMSEERRVGCVVVFMDNGITTDTPLLAVPINLAAALALPNDQAYIGFTAATGHAWEKHDVLSWYYCAAPPCLNVHGATVALEFDYETQSRLNTASYGTGLYPELIFPDTGPWGIDQTYFAPGVPRGVS</sequence>